<dbReference type="EMBL" id="JBHSAY010000006">
    <property type="protein sequence ID" value="MFC4131510.1"/>
    <property type="molecule type" value="Genomic_DNA"/>
</dbReference>
<dbReference type="Gene3D" id="3.40.50.1820">
    <property type="entry name" value="alpha/beta hydrolase"/>
    <property type="match status" value="1"/>
</dbReference>
<name>A0ABV8LMD9_9ACTN</name>
<keyword evidence="2" id="KW-0378">Hydrolase</keyword>
<evidence type="ECO:0000259" key="1">
    <source>
        <dbReference type="Pfam" id="PF12697"/>
    </source>
</evidence>
<comment type="caution">
    <text evidence="2">The sequence shown here is derived from an EMBL/GenBank/DDBJ whole genome shotgun (WGS) entry which is preliminary data.</text>
</comment>
<sequence>MLSHYRGGSGELLVLIHGIGGTWQLWRPILPALEARFEVLAVDLPGFGGSPVGTGADVAAFADAVAELAGRPCHVVGSSLGGGVALELGRRGVAQSVTAFAPIGFWGPLGRRWCQASVETGHRLARVLGPSLPRLAATAAGRIVLFGLFYGRPSRIDPVTGLDDARALAAAPGFGAARAAFAEHRFGDPAALAGIPVTIVWGSRDLILPVRQAGRAAAALPAARHVRLPGCGHLPFGDDPDGCVQLITETAIDNLPTAGKAG</sequence>
<dbReference type="PANTHER" id="PTHR43689">
    <property type="entry name" value="HYDROLASE"/>
    <property type="match status" value="1"/>
</dbReference>
<evidence type="ECO:0000313" key="3">
    <source>
        <dbReference type="Proteomes" id="UP001595816"/>
    </source>
</evidence>
<dbReference type="RefSeq" id="WP_253755104.1">
    <property type="nucleotide sequence ID" value="NZ_JAMZDZ010000001.1"/>
</dbReference>
<organism evidence="2 3">
    <name type="scientific">Hamadaea flava</name>
    <dbReference type="NCBI Taxonomy" id="1742688"/>
    <lineage>
        <taxon>Bacteria</taxon>
        <taxon>Bacillati</taxon>
        <taxon>Actinomycetota</taxon>
        <taxon>Actinomycetes</taxon>
        <taxon>Micromonosporales</taxon>
        <taxon>Micromonosporaceae</taxon>
        <taxon>Hamadaea</taxon>
    </lineage>
</organism>
<dbReference type="InterPro" id="IPR029058">
    <property type="entry name" value="AB_hydrolase_fold"/>
</dbReference>
<accession>A0ABV8LMD9</accession>
<feature type="domain" description="AB hydrolase-1" evidence="1">
    <location>
        <begin position="13"/>
        <end position="245"/>
    </location>
</feature>
<dbReference type="InterPro" id="IPR000073">
    <property type="entry name" value="AB_hydrolase_1"/>
</dbReference>
<dbReference type="Pfam" id="PF12697">
    <property type="entry name" value="Abhydrolase_6"/>
    <property type="match status" value="1"/>
</dbReference>
<gene>
    <name evidence="2" type="ORF">ACFOZ4_12945</name>
</gene>
<proteinExistence type="predicted"/>
<evidence type="ECO:0000313" key="2">
    <source>
        <dbReference type="EMBL" id="MFC4131510.1"/>
    </source>
</evidence>
<keyword evidence="3" id="KW-1185">Reference proteome</keyword>
<dbReference type="GO" id="GO:0016787">
    <property type="term" value="F:hydrolase activity"/>
    <property type="evidence" value="ECO:0007669"/>
    <property type="project" value="UniProtKB-KW"/>
</dbReference>
<dbReference type="Proteomes" id="UP001595816">
    <property type="component" value="Unassembled WGS sequence"/>
</dbReference>
<dbReference type="PANTHER" id="PTHR43689:SF8">
    <property type="entry name" value="ALPHA_BETA-HYDROLASES SUPERFAMILY PROTEIN"/>
    <property type="match status" value="1"/>
</dbReference>
<protein>
    <submittedName>
        <fullName evidence="2">Alpha/beta fold hydrolase</fullName>
    </submittedName>
</protein>
<dbReference type="SUPFAM" id="SSF53474">
    <property type="entry name" value="alpha/beta-Hydrolases"/>
    <property type="match status" value="1"/>
</dbReference>
<reference evidence="3" key="1">
    <citation type="journal article" date="2019" name="Int. J. Syst. Evol. Microbiol.">
        <title>The Global Catalogue of Microorganisms (GCM) 10K type strain sequencing project: providing services to taxonomists for standard genome sequencing and annotation.</title>
        <authorList>
            <consortium name="The Broad Institute Genomics Platform"/>
            <consortium name="The Broad Institute Genome Sequencing Center for Infectious Disease"/>
            <person name="Wu L."/>
            <person name="Ma J."/>
        </authorList>
    </citation>
    <scope>NUCLEOTIDE SEQUENCE [LARGE SCALE GENOMIC DNA]</scope>
    <source>
        <strain evidence="3">CGMCC 4.7289</strain>
    </source>
</reference>